<evidence type="ECO:0000313" key="3">
    <source>
        <dbReference type="Proteomes" id="UP000799118"/>
    </source>
</evidence>
<sequence length="228" mass="25841">MGPFDPVCNEYYFDDPMPVVLFVVQGCLFKVHRYFLERDSIFLRGVLSTLHAQEVQSHPIEIHGVSSVEFKALLDFFYTGMYRNTVHISEWINLLAAASVLKFDRVREHAIAAIEKASERPDDVEMIVLAEKYGITRWLRPAYISLCKRTESLKLKEAERIGMEKVIKLTQAREEFIRESVGVNGIHAASPSSSRYPWASNGIQSPTLSPTPAINEAGNIIDSIFFSE</sequence>
<evidence type="ECO:0000313" key="2">
    <source>
        <dbReference type="EMBL" id="KAE9402732.1"/>
    </source>
</evidence>
<dbReference type="Gene3D" id="3.30.710.10">
    <property type="entry name" value="Potassium Channel Kv1.1, Chain A"/>
    <property type="match status" value="1"/>
</dbReference>
<dbReference type="InterPro" id="IPR011333">
    <property type="entry name" value="SKP1/BTB/POZ_sf"/>
</dbReference>
<feature type="domain" description="BTB" evidence="1">
    <location>
        <begin position="17"/>
        <end position="80"/>
    </location>
</feature>
<dbReference type="AlphaFoldDB" id="A0A6A4HU39"/>
<dbReference type="InterPro" id="IPR000210">
    <property type="entry name" value="BTB/POZ_dom"/>
</dbReference>
<organism evidence="2 3">
    <name type="scientific">Gymnopus androsaceus JB14</name>
    <dbReference type="NCBI Taxonomy" id="1447944"/>
    <lineage>
        <taxon>Eukaryota</taxon>
        <taxon>Fungi</taxon>
        <taxon>Dikarya</taxon>
        <taxon>Basidiomycota</taxon>
        <taxon>Agaricomycotina</taxon>
        <taxon>Agaricomycetes</taxon>
        <taxon>Agaricomycetidae</taxon>
        <taxon>Agaricales</taxon>
        <taxon>Marasmiineae</taxon>
        <taxon>Omphalotaceae</taxon>
        <taxon>Gymnopus</taxon>
    </lineage>
</organism>
<keyword evidence="3" id="KW-1185">Reference proteome</keyword>
<reference evidence="2" key="1">
    <citation type="journal article" date="2019" name="Environ. Microbiol.">
        <title>Fungal ecological strategies reflected in gene transcription - a case study of two litter decomposers.</title>
        <authorList>
            <person name="Barbi F."/>
            <person name="Kohler A."/>
            <person name="Barry K."/>
            <person name="Baskaran P."/>
            <person name="Daum C."/>
            <person name="Fauchery L."/>
            <person name="Ihrmark K."/>
            <person name="Kuo A."/>
            <person name="LaButti K."/>
            <person name="Lipzen A."/>
            <person name="Morin E."/>
            <person name="Grigoriev I.V."/>
            <person name="Henrissat B."/>
            <person name="Lindahl B."/>
            <person name="Martin F."/>
        </authorList>
    </citation>
    <scope>NUCLEOTIDE SEQUENCE</scope>
    <source>
        <strain evidence="2">JB14</strain>
    </source>
</reference>
<dbReference type="Proteomes" id="UP000799118">
    <property type="component" value="Unassembled WGS sequence"/>
</dbReference>
<gene>
    <name evidence="2" type="ORF">BT96DRAFT_538257</name>
</gene>
<dbReference type="PROSITE" id="PS50097">
    <property type="entry name" value="BTB"/>
    <property type="match status" value="1"/>
</dbReference>
<proteinExistence type="predicted"/>
<protein>
    <recommendedName>
        <fullName evidence="1">BTB domain-containing protein</fullName>
    </recommendedName>
</protein>
<accession>A0A6A4HU39</accession>
<dbReference type="OrthoDB" id="3223751at2759"/>
<dbReference type="Pfam" id="PF00651">
    <property type="entry name" value="BTB"/>
    <property type="match status" value="1"/>
</dbReference>
<dbReference type="SUPFAM" id="SSF54695">
    <property type="entry name" value="POZ domain"/>
    <property type="match status" value="1"/>
</dbReference>
<dbReference type="EMBL" id="ML769432">
    <property type="protein sequence ID" value="KAE9402732.1"/>
    <property type="molecule type" value="Genomic_DNA"/>
</dbReference>
<name>A0A6A4HU39_9AGAR</name>
<evidence type="ECO:0000259" key="1">
    <source>
        <dbReference type="PROSITE" id="PS50097"/>
    </source>
</evidence>
<dbReference type="SMART" id="SM00225">
    <property type="entry name" value="BTB"/>
    <property type="match status" value="1"/>
</dbReference>
<dbReference type="CDD" id="cd18186">
    <property type="entry name" value="BTB_POZ_ZBTB_KLHL-like"/>
    <property type="match status" value="1"/>
</dbReference>